<evidence type="ECO:0000256" key="1">
    <source>
        <dbReference type="ARBA" id="ARBA00022490"/>
    </source>
</evidence>
<keyword evidence="2 6" id="KW-0698">rRNA processing</keyword>
<dbReference type="InterPro" id="IPR018063">
    <property type="entry name" value="SAM_MeTrfase_RsmI_CS"/>
</dbReference>
<dbReference type="HAMAP" id="MF_01877">
    <property type="entry name" value="16SrRNA_methyltr_I"/>
    <property type="match status" value="1"/>
</dbReference>
<dbReference type="Gene3D" id="3.40.1010.10">
    <property type="entry name" value="Cobalt-precorrin-4 Transmethylase, Domain 1"/>
    <property type="match status" value="1"/>
</dbReference>
<comment type="similarity">
    <text evidence="6">Belongs to the methyltransferase superfamily. RsmI family.</text>
</comment>
<feature type="domain" description="Tetrapyrrole methylase" evidence="7">
    <location>
        <begin position="15"/>
        <end position="217"/>
    </location>
</feature>
<evidence type="ECO:0000259" key="7">
    <source>
        <dbReference type="Pfam" id="PF00590"/>
    </source>
</evidence>
<accession>A0A7W5TTE8</accession>
<organism evidence="8 9">
    <name type="scientific">Garicola koreensis</name>
    <dbReference type="NCBI Taxonomy" id="1262554"/>
    <lineage>
        <taxon>Bacteria</taxon>
        <taxon>Bacillati</taxon>
        <taxon>Actinomycetota</taxon>
        <taxon>Actinomycetes</taxon>
        <taxon>Micrococcales</taxon>
        <taxon>Micrococcaceae</taxon>
        <taxon>Garicola</taxon>
    </lineage>
</organism>
<keyword evidence="9" id="KW-1185">Reference proteome</keyword>
<keyword evidence="3 6" id="KW-0489">Methyltransferase</keyword>
<dbReference type="CDD" id="cd11648">
    <property type="entry name" value="RsmI"/>
    <property type="match status" value="1"/>
</dbReference>
<dbReference type="PROSITE" id="PS01296">
    <property type="entry name" value="RSMI"/>
    <property type="match status" value="1"/>
</dbReference>
<reference evidence="8 9" key="1">
    <citation type="submission" date="2020-08" db="EMBL/GenBank/DDBJ databases">
        <title>Sequencing the genomes of 1000 actinobacteria strains.</title>
        <authorList>
            <person name="Klenk H.-P."/>
        </authorList>
    </citation>
    <scope>NUCLEOTIDE SEQUENCE [LARGE SCALE GENOMIC DNA]</scope>
    <source>
        <strain evidence="8 9">DSM 28238</strain>
    </source>
</reference>
<keyword evidence="5 6" id="KW-0949">S-adenosyl-L-methionine</keyword>
<evidence type="ECO:0000256" key="5">
    <source>
        <dbReference type="ARBA" id="ARBA00022691"/>
    </source>
</evidence>
<dbReference type="Proteomes" id="UP000547528">
    <property type="component" value="Unassembled WGS sequence"/>
</dbReference>
<dbReference type="Gene3D" id="3.30.950.10">
    <property type="entry name" value="Methyltransferase, Cobalt-precorrin-4 Transmethylase, Domain 2"/>
    <property type="match status" value="1"/>
</dbReference>
<evidence type="ECO:0000256" key="3">
    <source>
        <dbReference type="ARBA" id="ARBA00022603"/>
    </source>
</evidence>
<dbReference type="InterPro" id="IPR008189">
    <property type="entry name" value="rRNA_ssu_MeTfrase_I"/>
</dbReference>
<evidence type="ECO:0000256" key="6">
    <source>
        <dbReference type="HAMAP-Rule" id="MF_01877"/>
    </source>
</evidence>
<keyword evidence="4 6" id="KW-0808">Transferase</keyword>
<evidence type="ECO:0000313" key="9">
    <source>
        <dbReference type="Proteomes" id="UP000547528"/>
    </source>
</evidence>
<gene>
    <name evidence="6" type="primary">rsmI</name>
    <name evidence="8" type="ORF">FHX47_000112</name>
</gene>
<comment type="function">
    <text evidence="6">Catalyzes the 2'-O-methylation of the ribose of cytidine 1402 (C1402) in 16S rRNA.</text>
</comment>
<keyword evidence="1 6" id="KW-0963">Cytoplasm</keyword>
<comment type="catalytic activity">
    <reaction evidence="6">
        <text>cytidine(1402) in 16S rRNA + S-adenosyl-L-methionine = 2'-O-methylcytidine(1402) in 16S rRNA + S-adenosyl-L-homocysteine + H(+)</text>
        <dbReference type="Rhea" id="RHEA:42924"/>
        <dbReference type="Rhea" id="RHEA-COMP:10285"/>
        <dbReference type="Rhea" id="RHEA-COMP:10286"/>
        <dbReference type="ChEBI" id="CHEBI:15378"/>
        <dbReference type="ChEBI" id="CHEBI:57856"/>
        <dbReference type="ChEBI" id="CHEBI:59789"/>
        <dbReference type="ChEBI" id="CHEBI:74495"/>
        <dbReference type="ChEBI" id="CHEBI:82748"/>
        <dbReference type="EC" id="2.1.1.198"/>
    </reaction>
</comment>
<dbReference type="InterPro" id="IPR014776">
    <property type="entry name" value="4pyrrole_Mease_sub2"/>
</dbReference>
<dbReference type="Pfam" id="PF00590">
    <property type="entry name" value="TP_methylase"/>
    <property type="match status" value="1"/>
</dbReference>
<dbReference type="FunFam" id="3.40.1010.10:FF:000007">
    <property type="entry name" value="Ribosomal RNA small subunit methyltransferase I"/>
    <property type="match status" value="1"/>
</dbReference>
<dbReference type="SUPFAM" id="SSF53790">
    <property type="entry name" value="Tetrapyrrole methylase"/>
    <property type="match status" value="1"/>
</dbReference>
<protein>
    <recommendedName>
        <fullName evidence="6">Ribosomal RNA small subunit methyltransferase I</fullName>
        <ecNumber evidence="6">2.1.1.198</ecNumber>
    </recommendedName>
    <alternativeName>
        <fullName evidence="6">16S rRNA 2'-O-ribose C1402 methyltransferase</fullName>
    </alternativeName>
    <alternativeName>
        <fullName evidence="6">rRNA (cytidine-2'-O-)-methyltransferase RsmI</fullName>
    </alternativeName>
</protein>
<dbReference type="PIRSF" id="PIRSF005917">
    <property type="entry name" value="MTase_YraL"/>
    <property type="match status" value="1"/>
</dbReference>
<dbReference type="InterPro" id="IPR000878">
    <property type="entry name" value="4pyrrol_Mease"/>
</dbReference>
<comment type="subcellular location">
    <subcellularLocation>
        <location evidence="6">Cytoplasm</location>
    </subcellularLocation>
</comment>
<evidence type="ECO:0000256" key="2">
    <source>
        <dbReference type="ARBA" id="ARBA00022552"/>
    </source>
</evidence>
<dbReference type="FunFam" id="3.30.950.10:FF:000002">
    <property type="entry name" value="Ribosomal RNA small subunit methyltransferase I"/>
    <property type="match status" value="1"/>
</dbReference>
<comment type="caution">
    <text evidence="8">The sequence shown here is derived from an EMBL/GenBank/DDBJ whole genome shotgun (WGS) entry which is preliminary data.</text>
</comment>
<dbReference type="RefSeq" id="WP_183356963.1">
    <property type="nucleotide sequence ID" value="NZ_BAABKR010000004.1"/>
</dbReference>
<name>A0A7W5TTE8_9MICC</name>
<dbReference type="PANTHER" id="PTHR46111">
    <property type="entry name" value="RIBOSOMAL RNA SMALL SUBUNIT METHYLTRANSFERASE I"/>
    <property type="match status" value="1"/>
</dbReference>
<proteinExistence type="inferred from homology"/>
<evidence type="ECO:0000313" key="8">
    <source>
        <dbReference type="EMBL" id="MBB3666519.1"/>
    </source>
</evidence>
<dbReference type="EC" id="2.1.1.198" evidence="6"/>
<dbReference type="GO" id="GO:0070677">
    <property type="term" value="F:rRNA (cytosine-2'-O-)-methyltransferase activity"/>
    <property type="evidence" value="ECO:0007669"/>
    <property type="project" value="UniProtKB-UniRule"/>
</dbReference>
<sequence length="300" mass="31659">MSREEEPDPLWESPIVLAATPIGNLADATDRLKQLISTADIIACEDTRRTRHLIHALGLSTAARLVSLHEHNEASRAAQLVEQAETGARVLVVSDAGMPAVSDPGFRIAAAAIGADIGLTVAPGASAVTTALAVSGLGTDRFTFAGFIPRKQSERAGLVERLRTEEWTTVLFDSPRRIAENVAELAAALGENRQAAVARELTKKFEEVLRGSLGELAAELTQRSEAGLKGEFVLVLAGTSAGDRPGEPTPTAEELAGTVLERAAAGERLKAAAKDVGAAHRVPASELYDAAVALRRRREP</sequence>
<dbReference type="InterPro" id="IPR035996">
    <property type="entry name" value="4pyrrol_Methylase_sf"/>
</dbReference>
<dbReference type="AlphaFoldDB" id="A0A7W5TTE8"/>
<dbReference type="InterPro" id="IPR014777">
    <property type="entry name" value="4pyrrole_Mease_sub1"/>
</dbReference>
<dbReference type="GO" id="GO:0005737">
    <property type="term" value="C:cytoplasm"/>
    <property type="evidence" value="ECO:0007669"/>
    <property type="project" value="UniProtKB-SubCell"/>
</dbReference>
<dbReference type="PANTHER" id="PTHR46111:SF1">
    <property type="entry name" value="RIBOSOMAL RNA SMALL SUBUNIT METHYLTRANSFERASE I"/>
    <property type="match status" value="1"/>
</dbReference>
<dbReference type="EMBL" id="JACIBT010000001">
    <property type="protein sequence ID" value="MBB3666519.1"/>
    <property type="molecule type" value="Genomic_DNA"/>
</dbReference>
<evidence type="ECO:0000256" key="4">
    <source>
        <dbReference type="ARBA" id="ARBA00022679"/>
    </source>
</evidence>
<dbReference type="NCBIfam" id="TIGR00096">
    <property type="entry name" value="16S rRNA (cytidine(1402)-2'-O)-methyltransferase"/>
    <property type="match status" value="1"/>
</dbReference>